<evidence type="ECO:0000259" key="1">
    <source>
        <dbReference type="Pfam" id="PF14529"/>
    </source>
</evidence>
<dbReference type="PANTHER" id="PTHR33273">
    <property type="entry name" value="DOMAIN-CONTAINING PROTEIN, PUTATIVE-RELATED"/>
    <property type="match status" value="1"/>
</dbReference>
<accession>A0AAV0VZD1</accession>
<dbReference type="EMBL" id="CARXXK010000001">
    <property type="protein sequence ID" value="CAI6347011.1"/>
    <property type="molecule type" value="Genomic_DNA"/>
</dbReference>
<proteinExistence type="predicted"/>
<reference evidence="2 3" key="1">
    <citation type="submission" date="2023-01" db="EMBL/GenBank/DDBJ databases">
        <authorList>
            <person name="Whitehead M."/>
        </authorList>
    </citation>
    <scope>NUCLEOTIDE SEQUENCE [LARGE SCALE GENOMIC DNA]</scope>
</reference>
<dbReference type="PANTHER" id="PTHR33273:SF2">
    <property type="entry name" value="ENDONUCLEASE_EXONUCLEASE_PHOSPHATASE DOMAIN-CONTAINING PROTEIN"/>
    <property type="match status" value="1"/>
</dbReference>
<feature type="domain" description="Endonuclease/exonuclease/phosphatase" evidence="1">
    <location>
        <begin position="10"/>
        <end position="117"/>
    </location>
</feature>
<dbReference type="Gene3D" id="3.60.10.10">
    <property type="entry name" value="Endonuclease/exonuclease/phosphatase"/>
    <property type="match status" value="1"/>
</dbReference>
<dbReference type="InterPro" id="IPR005135">
    <property type="entry name" value="Endo/exonuclease/phosphatase"/>
</dbReference>
<evidence type="ECO:0000313" key="3">
    <source>
        <dbReference type="Proteomes" id="UP001160148"/>
    </source>
</evidence>
<organism evidence="2 3">
    <name type="scientific">Macrosiphum euphorbiae</name>
    <name type="common">potato aphid</name>
    <dbReference type="NCBI Taxonomy" id="13131"/>
    <lineage>
        <taxon>Eukaryota</taxon>
        <taxon>Metazoa</taxon>
        <taxon>Ecdysozoa</taxon>
        <taxon>Arthropoda</taxon>
        <taxon>Hexapoda</taxon>
        <taxon>Insecta</taxon>
        <taxon>Pterygota</taxon>
        <taxon>Neoptera</taxon>
        <taxon>Paraneoptera</taxon>
        <taxon>Hemiptera</taxon>
        <taxon>Sternorrhyncha</taxon>
        <taxon>Aphidomorpha</taxon>
        <taxon>Aphidoidea</taxon>
        <taxon>Aphididae</taxon>
        <taxon>Macrosiphini</taxon>
        <taxon>Macrosiphum</taxon>
    </lineage>
</organism>
<dbReference type="GO" id="GO:0003824">
    <property type="term" value="F:catalytic activity"/>
    <property type="evidence" value="ECO:0007669"/>
    <property type="project" value="InterPro"/>
</dbReference>
<protein>
    <recommendedName>
        <fullName evidence="1">Endonuclease/exonuclease/phosphatase domain-containing protein</fullName>
    </recommendedName>
</protein>
<dbReference type="Proteomes" id="UP001160148">
    <property type="component" value="Unassembled WGS sequence"/>
</dbReference>
<dbReference type="SUPFAM" id="SSF56219">
    <property type="entry name" value="DNase I-like"/>
    <property type="match status" value="1"/>
</dbReference>
<evidence type="ECO:0000313" key="2">
    <source>
        <dbReference type="EMBL" id="CAI6347011.1"/>
    </source>
</evidence>
<sequence length="187" mass="21068">MENRERITTAVYKPPNSAIEPNDLDLLTNHNDWLIAAGDFNSKHPMWHSYSTNRAGRTLFKHAHLNDYSIVAPDTPAYFPPNTRYRPDVLDIAIVRTPLQVRITNLAGLSSEHNPIIMELTSSAITTPSPNSGRYINWRKFTNYLSQDLSDTSQNLNTTAEIEETISKLTNTVTNMSSSTMMTLISI</sequence>
<keyword evidence="3" id="KW-1185">Reference proteome</keyword>
<dbReference type="InterPro" id="IPR036691">
    <property type="entry name" value="Endo/exonu/phosph_ase_sf"/>
</dbReference>
<comment type="caution">
    <text evidence="2">The sequence shown here is derived from an EMBL/GenBank/DDBJ whole genome shotgun (WGS) entry which is preliminary data.</text>
</comment>
<dbReference type="Pfam" id="PF14529">
    <property type="entry name" value="Exo_endo_phos_2"/>
    <property type="match status" value="1"/>
</dbReference>
<name>A0AAV0VZD1_9HEMI</name>
<gene>
    <name evidence="2" type="ORF">MEUPH1_LOCUS3848</name>
</gene>
<dbReference type="AlphaFoldDB" id="A0AAV0VZD1"/>